<keyword evidence="3" id="KW-1185">Reference proteome</keyword>
<reference evidence="2 3" key="1">
    <citation type="journal article" date="2018" name="Gigascience">
        <title>Genomes of trombidid mites reveal novel predicted allergens and laterally-transferred genes associated with secondary metabolism.</title>
        <authorList>
            <person name="Dong X."/>
            <person name="Chaisiri K."/>
            <person name="Xia D."/>
            <person name="Armstrong S.D."/>
            <person name="Fang Y."/>
            <person name="Donnelly M.J."/>
            <person name="Kadowaki T."/>
            <person name="McGarry J.W."/>
            <person name="Darby A.C."/>
            <person name="Makepeace B.L."/>
        </authorList>
    </citation>
    <scope>NUCLEOTIDE SEQUENCE [LARGE SCALE GENOMIC DNA]</scope>
    <source>
        <strain evidence="2">UoL-UT</strain>
    </source>
</reference>
<sequence>MKACLISGFIKSFGKNAVQGAQTSIYCAVDEKAGEEHGLYYVNCKAEKPSKDARNDELAKKLWNVSLELVDLKDFNEI</sequence>
<dbReference type="Gene3D" id="3.40.50.720">
    <property type="entry name" value="NAD(P)-binding Rossmann-like Domain"/>
    <property type="match status" value="1"/>
</dbReference>
<dbReference type="Proteomes" id="UP000288716">
    <property type="component" value="Unassembled WGS sequence"/>
</dbReference>
<dbReference type="GO" id="GO:0016491">
    <property type="term" value="F:oxidoreductase activity"/>
    <property type="evidence" value="ECO:0007669"/>
    <property type="project" value="UniProtKB-KW"/>
</dbReference>
<dbReference type="VEuPathDB" id="VectorBase:LDEU012558"/>
<organism evidence="2 3">
    <name type="scientific">Leptotrombidium deliense</name>
    <dbReference type="NCBI Taxonomy" id="299467"/>
    <lineage>
        <taxon>Eukaryota</taxon>
        <taxon>Metazoa</taxon>
        <taxon>Ecdysozoa</taxon>
        <taxon>Arthropoda</taxon>
        <taxon>Chelicerata</taxon>
        <taxon>Arachnida</taxon>
        <taxon>Acari</taxon>
        <taxon>Acariformes</taxon>
        <taxon>Trombidiformes</taxon>
        <taxon>Prostigmata</taxon>
        <taxon>Anystina</taxon>
        <taxon>Parasitengona</taxon>
        <taxon>Trombiculoidea</taxon>
        <taxon>Trombiculidae</taxon>
        <taxon>Leptotrombidium</taxon>
    </lineage>
</organism>
<evidence type="ECO:0000313" key="3">
    <source>
        <dbReference type="Proteomes" id="UP000288716"/>
    </source>
</evidence>
<evidence type="ECO:0000313" key="2">
    <source>
        <dbReference type="EMBL" id="RWS19482.1"/>
    </source>
</evidence>
<name>A0A443RVU1_9ACAR</name>
<gene>
    <name evidence="2" type="ORF">B4U80_07158</name>
</gene>
<proteinExistence type="predicted"/>
<dbReference type="EMBL" id="NCKV01025702">
    <property type="protein sequence ID" value="RWS19482.1"/>
    <property type="molecule type" value="Genomic_DNA"/>
</dbReference>
<accession>A0A443RVU1</accession>
<keyword evidence="1" id="KW-0560">Oxidoreductase</keyword>
<dbReference type="PANTHER" id="PTHR43157:SF31">
    <property type="entry name" value="PHOSPHATIDYLINOSITOL-GLYCAN BIOSYNTHESIS CLASS F PROTEIN"/>
    <property type="match status" value="1"/>
</dbReference>
<dbReference type="AlphaFoldDB" id="A0A443RVU1"/>
<protein>
    <submittedName>
        <fullName evidence="2">Uncharacterized protein</fullName>
    </submittedName>
</protein>
<comment type="caution">
    <text evidence="2">The sequence shown here is derived from an EMBL/GenBank/DDBJ whole genome shotgun (WGS) entry which is preliminary data.</text>
</comment>
<dbReference type="PANTHER" id="PTHR43157">
    <property type="entry name" value="PHOSPHATIDYLINOSITOL-GLYCAN BIOSYNTHESIS CLASS F PROTEIN-RELATED"/>
    <property type="match status" value="1"/>
</dbReference>
<evidence type="ECO:0000256" key="1">
    <source>
        <dbReference type="ARBA" id="ARBA00023002"/>
    </source>
</evidence>
<dbReference type="OrthoDB" id="6482966at2759"/>
<dbReference type="STRING" id="299467.A0A443RVU1"/>